<dbReference type="Gene3D" id="3.20.20.380">
    <property type="entry name" value="Copper homeostasis (CutC) domain"/>
    <property type="match status" value="1"/>
</dbReference>
<sequence length="255" mass="27994">MESDILEVCVDSTESALAAQEGGASRLELCGNLVIGGTSPSPCLFQEVQAAVELPVHILIRPRYGDFCYTEHEFHIMLKEIEMFQDLGAQGVVIGVLCPDGTLDLTRMKQLIQAAGDMCVTLHRAFDLCADPFAAMEQAKELGIHTILTSGQQNNCCQGKELLRQLVSHEEGRISIMAGGGINPQTLKELLPYIGAHAWHMSGKALFQSPMTYRKKEISMGAASLDEFQILRTSASQIRQAKKILTHHKEAYHVS</sequence>
<organism evidence="3 4">
    <name type="scientific">Blautia ammoniilytica</name>
    <dbReference type="NCBI Taxonomy" id="2981782"/>
    <lineage>
        <taxon>Bacteria</taxon>
        <taxon>Bacillati</taxon>
        <taxon>Bacillota</taxon>
        <taxon>Clostridia</taxon>
        <taxon>Lachnospirales</taxon>
        <taxon>Lachnospiraceae</taxon>
        <taxon>Blautia</taxon>
    </lineage>
</organism>
<dbReference type="InterPro" id="IPR005627">
    <property type="entry name" value="CutC-like"/>
</dbReference>
<reference evidence="3 4" key="1">
    <citation type="journal article" date="2021" name="ISME Commun">
        <title>Automated analysis of genomic sequences facilitates high-throughput and comprehensive description of bacteria.</title>
        <authorList>
            <person name="Hitch T.C.A."/>
        </authorList>
    </citation>
    <scope>NUCLEOTIDE SEQUENCE [LARGE SCALE GENOMIC DNA]</scope>
    <source>
        <strain evidence="3 4">Sanger_23</strain>
    </source>
</reference>
<dbReference type="SUPFAM" id="SSF110395">
    <property type="entry name" value="CutC-like"/>
    <property type="match status" value="1"/>
</dbReference>
<accession>A0ABT2TQV9</accession>
<dbReference type="Proteomes" id="UP001652409">
    <property type="component" value="Unassembled WGS sequence"/>
</dbReference>
<proteinExistence type="inferred from homology"/>
<evidence type="ECO:0000313" key="3">
    <source>
        <dbReference type="EMBL" id="MCU6764613.1"/>
    </source>
</evidence>
<comment type="subcellular location">
    <subcellularLocation>
        <location evidence="2">Cytoplasm</location>
    </subcellularLocation>
</comment>
<dbReference type="PANTHER" id="PTHR12598:SF0">
    <property type="entry name" value="COPPER HOMEOSTASIS PROTEIN CUTC HOMOLOG"/>
    <property type="match status" value="1"/>
</dbReference>
<comment type="caution">
    <text evidence="2">Once thought to be involved in copper homeostasis, experiments in E.coli have shown this is not the case.</text>
</comment>
<dbReference type="HAMAP" id="MF_00795">
    <property type="entry name" value="CutC"/>
    <property type="match status" value="1"/>
</dbReference>
<protein>
    <recommendedName>
        <fullName evidence="2">PF03932 family protein CutC</fullName>
    </recommendedName>
</protein>
<comment type="caution">
    <text evidence="3">The sequence shown here is derived from an EMBL/GenBank/DDBJ whole genome shotgun (WGS) entry which is preliminary data.</text>
</comment>
<evidence type="ECO:0000313" key="4">
    <source>
        <dbReference type="Proteomes" id="UP001652409"/>
    </source>
</evidence>
<dbReference type="InterPro" id="IPR036822">
    <property type="entry name" value="CutC-like_dom_sf"/>
</dbReference>
<gene>
    <name evidence="2" type="primary">cutC</name>
    <name evidence="3" type="ORF">OCV61_04220</name>
</gene>
<name>A0ABT2TQV9_9FIRM</name>
<dbReference type="Pfam" id="PF03932">
    <property type="entry name" value="CutC"/>
    <property type="match status" value="1"/>
</dbReference>
<comment type="similarity">
    <text evidence="1 2">Belongs to the CutC family.</text>
</comment>
<keyword evidence="4" id="KW-1185">Reference proteome</keyword>
<evidence type="ECO:0000256" key="2">
    <source>
        <dbReference type="HAMAP-Rule" id="MF_00795"/>
    </source>
</evidence>
<dbReference type="EMBL" id="JAOQJL010000006">
    <property type="protein sequence ID" value="MCU6764613.1"/>
    <property type="molecule type" value="Genomic_DNA"/>
</dbReference>
<dbReference type="PANTHER" id="PTHR12598">
    <property type="entry name" value="COPPER HOMEOSTASIS PROTEIN CUTC"/>
    <property type="match status" value="1"/>
</dbReference>
<evidence type="ECO:0000256" key="1">
    <source>
        <dbReference type="ARBA" id="ARBA00007768"/>
    </source>
</evidence>
<keyword evidence="2" id="KW-0963">Cytoplasm</keyword>